<dbReference type="EMBL" id="QAOI01000010">
    <property type="protein sequence ID" value="PTQ77088.1"/>
    <property type="molecule type" value="Genomic_DNA"/>
</dbReference>
<evidence type="ECO:0000313" key="2">
    <source>
        <dbReference type="Proteomes" id="UP000244128"/>
    </source>
</evidence>
<dbReference type="PANTHER" id="PTHR34599">
    <property type="entry name" value="PEROXIDASE-RELATED"/>
    <property type="match status" value="1"/>
</dbReference>
<evidence type="ECO:0008006" key="3">
    <source>
        <dbReference type="Google" id="ProtNLM"/>
    </source>
</evidence>
<dbReference type="CDD" id="cd03398">
    <property type="entry name" value="PAP2_haloperoxidase"/>
    <property type="match status" value="1"/>
</dbReference>
<organism evidence="1 2">
    <name type="scientific">Nitrosomonas oligotropha</name>
    <dbReference type="NCBI Taxonomy" id="42354"/>
    <lineage>
        <taxon>Bacteria</taxon>
        <taxon>Pseudomonadati</taxon>
        <taxon>Pseudomonadota</taxon>
        <taxon>Betaproteobacteria</taxon>
        <taxon>Nitrosomonadales</taxon>
        <taxon>Nitrosomonadaceae</taxon>
        <taxon>Nitrosomonas</taxon>
    </lineage>
</organism>
<dbReference type="AlphaFoldDB" id="A0A2T5I031"/>
<sequence length="308" mass="33852">MPSRQTEIDSVYHAALATIADEAAKIRGIAVGEEAAAAVLALRIDDGATAGESYRPYTQAGVYVPTVLPEAPQWIYRKPWLMTQPSQFRPGPPPGLESELWARDFNEVKALGSKNSQQRSAEQTEIARFWEEVMPPIYHGIVRSVANMPGREITQNARLFAAVTQASDDALIAVFDAKYHYGFWRPVTAIRNADIDGNNATERDPSWIPFIDTPMHPEYPCAHCIVSGAVGTVLQAEIGDGQTPLLITTSKAAGGVARSWTKLDDFMQEVASARIYDGVHYRNSGKVGSEMGKQIAQLSAKKYFLRNK</sequence>
<dbReference type="InterPro" id="IPR036938">
    <property type="entry name" value="PAP2/HPO_sf"/>
</dbReference>
<gene>
    <name evidence="1" type="ORF">C8R26_1108</name>
</gene>
<proteinExistence type="predicted"/>
<reference evidence="1 2" key="1">
    <citation type="submission" date="2018-04" db="EMBL/GenBank/DDBJ databases">
        <title>Active sludge and wastewater microbial communities from Klosterneuburg, Austria.</title>
        <authorList>
            <person name="Wagner M."/>
        </authorList>
    </citation>
    <scope>NUCLEOTIDE SEQUENCE [LARGE SCALE GENOMIC DNA]</scope>
    <source>
        <strain evidence="1 2">Nm49</strain>
    </source>
</reference>
<comment type="caution">
    <text evidence="1">The sequence shown here is derived from an EMBL/GenBank/DDBJ whole genome shotgun (WGS) entry which is preliminary data.</text>
</comment>
<dbReference type="SUPFAM" id="SSF48317">
    <property type="entry name" value="Acid phosphatase/Vanadium-dependent haloperoxidase"/>
    <property type="match status" value="1"/>
</dbReference>
<evidence type="ECO:0000313" key="1">
    <source>
        <dbReference type="EMBL" id="PTQ77088.1"/>
    </source>
</evidence>
<accession>A0A2T5I031</accession>
<dbReference type="Proteomes" id="UP000244128">
    <property type="component" value="Unassembled WGS sequence"/>
</dbReference>
<protein>
    <recommendedName>
        <fullName evidence="3">PAP2 superfamily protein</fullName>
    </recommendedName>
</protein>
<dbReference type="InterPro" id="IPR052559">
    <property type="entry name" value="V-haloperoxidase"/>
</dbReference>
<name>A0A2T5I031_9PROT</name>
<dbReference type="PANTHER" id="PTHR34599:SF1">
    <property type="entry name" value="PHOSPHATIDIC ACID PHOSPHATASE TYPE 2_HALOPEROXIDASE DOMAIN-CONTAINING PROTEIN"/>
    <property type="match status" value="1"/>
</dbReference>
<dbReference type="Gene3D" id="1.10.606.20">
    <property type="match status" value="1"/>
</dbReference>